<feature type="transmembrane region" description="Helical" evidence="6">
    <location>
        <begin position="294"/>
        <end position="316"/>
    </location>
</feature>
<dbReference type="GO" id="GO:0022857">
    <property type="term" value="F:transmembrane transporter activity"/>
    <property type="evidence" value="ECO:0007669"/>
    <property type="project" value="InterPro"/>
</dbReference>
<name>A0A423WMP0_9PEZI</name>
<feature type="domain" description="Enoyl reductase (ER)" evidence="7">
    <location>
        <begin position="392"/>
        <end position="742"/>
    </location>
</feature>
<dbReference type="GO" id="GO:0016651">
    <property type="term" value="F:oxidoreductase activity, acting on NAD(P)H"/>
    <property type="evidence" value="ECO:0007669"/>
    <property type="project" value="InterPro"/>
</dbReference>
<dbReference type="Gene3D" id="3.40.50.720">
    <property type="entry name" value="NAD(P)-binding Rossmann-like Domain"/>
    <property type="match status" value="1"/>
</dbReference>
<evidence type="ECO:0000256" key="3">
    <source>
        <dbReference type="ARBA" id="ARBA00022857"/>
    </source>
</evidence>
<dbReference type="GO" id="GO:0016020">
    <property type="term" value="C:membrane"/>
    <property type="evidence" value="ECO:0007669"/>
    <property type="project" value="UniProtKB-SubCell"/>
</dbReference>
<protein>
    <recommendedName>
        <fullName evidence="7">Enoyl reductase (ER) domain-containing protein</fullName>
    </recommendedName>
</protein>
<dbReference type="Proteomes" id="UP000283895">
    <property type="component" value="Unassembled WGS sequence"/>
</dbReference>
<evidence type="ECO:0000256" key="1">
    <source>
        <dbReference type="ARBA" id="ARBA00004141"/>
    </source>
</evidence>
<feature type="transmembrane region" description="Helical" evidence="6">
    <location>
        <begin position="42"/>
        <end position="60"/>
    </location>
</feature>
<keyword evidence="9" id="KW-1185">Reference proteome</keyword>
<proteinExistence type="inferred from homology"/>
<evidence type="ECO:0000256" key="2">
    <source>
        <dbReference type="ARBA" id="ARBA00008072"/>
    </source>
</evidence>
<reference evidence="8 9" key="1">
    <citation type="submission" date="2015-09" db="EMBL/GenBank/DDBJ databases">
        <title>Host preference determinants of Valsa canker pathogens revealed by comparative genomics.</title>
        <authorList>
            <person name="Yin Z."/>
            <person name="Huang L."/>
        </authorList>
    </citation>
    <scope>NUCLEOTIDE SEQUENCE [LARGE SCALE GENOMIC DNA]</scope>
    <source>
        <strain evidence="8 9">03-1</strain>
    </source>
</reference>
<dbReference type="InterPro" id="IPR047122">
    <property type="entry name" value="Trans-enoyl_RdTase-like"/>
</dbReference>
<dbReference type="PANTHER" id="PTHR45348">
    <property type="entry name" value="HYPOTHETICAL OXIDOREDUCTASE (EUROFUNG)"/>
    <property type="match status" value="1"/>
</dbReference>
<dbReference type="OrthoDB" id="48317at2759"/>
<organism evidence="8 9">
    <name type="scientific">Cytospora schulzeri</name>
    <dbReference type="NCBI Taxonomy" id="448051"/>
    <lineage>
        <taxon>Eukaryota</taxon>
        <taxon>Fungi</taxon>
        <taxon>Dikarya</taxon>
        <taxon>Ascomycota</taxon>
        <taxon>Pezizomycotina</taxon>
        <taxon>Sordariomycetes</taxon>
        <taxon>Sordariomycetidae</taxon>
        <taxon>Diaporthales</taxon>
        <taxon>Cytosporaceae</taxon>
        <taxon>Cytospora</taxon>
    </lineage>
</organism>
<dbReference type="EMBL" id="LKEA01000013">
    <property type="protein sequence ID" value="ROW04708.1"/>
    <property type="molecule type" value="Genomic_DNA"/>
</dbReference>
<feature type="transmembrane region" description="Helical" evidence="6">
    <location>
        <begin position="232"/>
        <end position="249"/>
    </location>
</feature>
<dbReference type="PANTHER" id="PTHR45348:SF6">
    <property type="entry name" value="TRANS-ENOYL REDUCTASE APDC"/>
    <property type="match status" value="1"/>
</dbReference>
<dbReference type="InterPro" id="IPR036259">
    <property type="entry name" value="MFS_trans_sf"/>
</dbReference>
<dbReference type="InterPro" id="IPR013154">
    <property type="entry name" value="ADH-like_N"/>
</dbReference>
<dbReference type="AlphaFoldDB" id="A0A423WMP0"/>
<evidence type="ECO:0000313" key="9">
    <source>
        <dbReference type="Proteomes" id="UP000283895"/>
    </source>
</evidence>
<feature type="compositionally biased region" description="Polar residues" evidence="5">
    <location>
        <begin position="7"/>
        <end position="22"/>
    </location>
</feature>
<keyword evidence="6" id="KW-1133">Transmembrane helix</keyword>
<evidence type="ECO:0000256" key="5">
    <source>
        <dbReference type="SAM" id="MobiDB-lite"/>
    </source>
</evidence>
<dbReference type="InterPro" id="IPR011701">
    <property type="entry name" value="MFS"/>
</dbReference>
<dbReference type="Pfam" id="PF08240">
    <property type="entry name" value="ADH_N"/>
    <property type="match status" value="1"/>
</dbReference>
<keyword evidence="4" id="KW-0560">Oxidoreductase</keyword>
<dbReference type="SUPFAM" id="SSF103473">
    <property type="entry name" value="MFS general substrate transporter"/>
    <property type="match status" value="1"/>
</dbReference>
<dbReference type="CDD" id="cd08249">
    <property type="entry name" value="enoyl_reductase_like"/>
    <property type="match status" value="1"/>
</dbReference>
<dbReference type="InterPro" id="IPR020843">
    <property type="entry name" value="ER"/>
</dbReference>
<keyword evidence="3" id="KW-0521">NADP</keyword>
<keyword evidence="6" id="KW-0472">Membrane</keyword>
<feature type="transmembrane region" description="Helical" evidence="6">
    <location>
        <begin position="256"/>
        <end position="274"/>
    </location>
</feature>
<dbReference type="SUPFAM" id="SSF51735">
    <property type="entry name" value="NAD(P)-binding Rossmann-fold domains"/>
    <property type="match status" value="1"/>
</dbReference>
<dbReference type="Pfam" id="PF07690">
    <property type="entry name" value="MFS_1"/>
    <property type="match status" value="1"/>
</dbReference>
<feature type="region of interest" description="Disordered" evidence="5">
    <location>
        <begin position="1"/>
        <end position="27"/>
    </location>
</feature>
<comment type="subcellular location">
    <subcellularLocation>
        <location evidence="1">Membrane</location>
        <topology evidence="1">Multi-pass membrane protein</topology>
    </subcellularLocation>
</comment>
<sequence length="745" mass="79576">MGGAMLTTPNPVQAATSSGSSTECKEISDALDSPGNDFDRGFRFWAIIIGLGITNLLGALENTVVSTSAPVILSDLQLGGNYIWITNAFFVCIFTLGSGICGGARSGAMLIAGRAVQGVGSGGIIMVIDIIVSDLVPLRQRGNYMAVVLAIYGVGTSLGPFIGGAIVSSTTWRWVFWINLPIGGASLVILYLFLHVNYNKEMTFSQKIKRIDFIGSGILMAALSRWGKFRPLHFAGFALWTIGLGLFSLQDEATSVAEWAIFQCVMALGAGMVLNTLLPSFQAPAAEKDQAAATATWCFIRTLGYVWGVAIPAAIFNNRVDALLYRISDPTIREQLASGGAYQSASAAFVKQFPLEDQDDIRAVYREALERVWEIAVVFAGFACLLRAIVEDSSGKARLVKDAPLPALLPGTVIVRTTAVALQPADNKIRKRFPSKGAVIGNDFAGIVVRAHLDTASDVWLEPGDLVCGVVHGSNLDPDQAERNNGAFAEYVRAPVEFVLRLSSKTDMSPAQAATLGTALATISMSLWADPSALDLTATPDTPATQASPVLVYGGSSSVGTMATQLLKLSGLAPVVTCSPRNFDLARKYGATEIFDYTHPGGIETGEVIRRDTDGRLRHALDCAVDADSVSCCYAAFGRVGGRYVSLESCPEELRTRRSVRAHFVMGLEVFGKEVKLGGEYGRPASKEKHDTAARCFRMFQRLLDEGRLEAHPVQIVQGGFDGILQGLELLAQGAVSGKKLVALL</sequence>
<feature type="transmembrane region" description="Helical" evidence="6">
    <location>
        <begin position="81"/>
        <end position="105"/>
    </location>
</feature>
<dbReference type="SUPFAM" id="SSF50129">
    <property type="entry name" value="GroES-like"/>
    <property type="match status" value="1"/>
</dbReference>
<dbReference type="InterPro" id="IPR036291">
    <property type="entry name" value="NAD(P)-bd_dom_sf"/>
</dbReference>
<dbReference type="InterPro" id="IPR011032">
    <property type="entry name" value="GroES-like_sf"/>
</dbReference>
<dbReference type="Gene3D" id="1.20.1250.20">
    <property type="entry name" value="MFS general substrate transporter like domains"/>
    <property type="match status" value="1"/>
</dbReference>
<evidence type="ECO:0000259" key="7">
    <source>
        <dbReference type="SMART" id="SM00829"/>
    </source>
</evidence>
<comment type="similarity">
    <text evidence="2">Belongs to the zinc-containing alcohol dehydrogenase family.</text>
</comment>
<feature type="transmembrane region" description="Helical" evidence="6">
    <location>
        <begin position="144"/>
        <end position="168"/>
    </location>
</feature>
<feature type="transmembrane region" description="Helical" evidence="6">
    <location>
        <begin position="111"/>
        <end position="132"/>
    </location>
</feature>
<gene>
    <name evidence="8" type="ORF">VMCG_04869</name>
</gene>
<dbReference type="SMART" id="SM00829">
    <property type="entry name" value="PKS_ER"/>
    <property type="match status" value="1"/>
</dbReference>
<evidence type="ECO:0000313" key="8">
    <source>
        <dbReference type="EMBL" id="ROW04708.1"/>
    </source>
</evidence>
<feature type="transmembrane region" description="Helical" evidence="6">
    <location>
        <begin position="174"/>
        <end position="196"/>
    </location>
</feature>
<evidence type="ECO:0000256" key="6">
    <source>
        <dbReference type="SAM" id="Phobius"/>
    </source>
</evidence>
<dbReference type="Gene3D" id="3.90.180.10">
    <property type="entry name" value="Medium-chain alcohol dehydrogenases, catalytic domain"/>
    <property type="match status" value="1"/>
</dbReference>
<evidence type="ECO:0000256" key="4">
    <source>
        <dbReference type="ARBA" id="ARBA00023002"/>
    </source>
</evidence>
<accession>A0A423WMP0</accession>
<keyword evidence="6" id="KW-0812">Transmembrane</keyword>
<comment type="caution">
    <text evidence="8">The sequence shown here is derived from an EMBL/GenBank/DDBJ whole genome shotgun (WGS) entry which is preliminary data.</text>
</comment>